<organism evidence="4 5">
    <name type="scientific">Pengzhenrongella frigida</name>
    <dbReference type="NCBI Taxonomy" id="1259133"/>
    <lineage>
        <taxon>Bacteria</taxon>
        <taxon>Bacillati</taxon>
        <taxon>Actinomycetota</taxon>
        <taxon>Actinomycetes</taxon>
        <taxon>Micrococcales</taxon>
        <taxon>Pengzhenrongella</taxon>
    </lineage>
</organism>
<dbReference type="Proteomes" id="UP000293764">
    <property type="component" value="Unassembled WGS sequence"/>
</dbReference>
<dbReference type="InterPro" id="IPR006311">
    <property type="entry name" value="TAT_signal"/>
</dbReference>
<feature type="domain" description="OmpA-like" evidence="3">
    <location>
        <begin position="77"/>
        <end position="194"/>
    </location>
</feature>
<dbReference type="InterPro" id="IPR050330">
    <property type="entry name" value="Bact_OuterMem_StrucFunc"/>
</dbReference>
<dbReference type="PROSITE" id="PS51123">
    <property type="entry name" value="OMPA_2"/>
    <property type="match status" value="1"/>
</dbReference>
<sequence>MSGRRRIGAATAGAALACTMALVASPAWASGGGEPEDVPVPTTSELAASVRVLSLEPARVFSLDGLVSTIDDTRTDGAETVITLASDILFDTSAFELPPGAGDTLGAIVATVPQGAAVSVVGHTDSVSDDASNQVLSEQRANAVAQAMAVARPDLSLTVSGRGESDLIASESAGGEVDPAGRAKNRRVEIRFAS</sequence>
<keyword evidence="1" id="KW-0472">Membrane</keyword>
<dbReference type="Pfam" id="PF00691">
    <property type="entry name" value="OmpA"/>
    <property type="match status" value="1"/>
</dbReference>
<dbReference type="PROSITE" id="PS51318">
    <property type="entry name" value="TAT"/>
    <property type="match status" value="1"/>
</dbReference>
<accession>A0A4Q5N1Z2</accession>
<dbReference type="PANTHER" id="PTHR30329:SF21">
    <property type="entry name" value="LIPOPROTEIN YIAD-RELATED"/>
    <property type="match status" value="1"/>
</dbReference>
<keyword evidence="5" id="KW-1185">Reference proteome</keyword>
<reference evidence="4 5" key="1">
    <citation type="submission" date="2019-01" db="EMBL/GenBank/DDBJ databases">
        <title>Novel species of Cellulomonas.</title>
        <authorList>
            <person name="Liu Q."/>
            <person name="Xin Y.-H."/>
        </authorList>
    </citation>
    <scope>NUCLEOTIDE SEQUENCE [LARGE SCALE GENOMIC DNA]</scope>
    <source>
        <strain evidence="4 5">HLT2-17</strain>
    </source>
</reference>
<protein>
    <submittedName>
        <fullName evidence="4">OmpA family protein</fullName>
    </submittedName>
</protein>
<evidence type="ECO:0000256" key="2">
    <source>
        <dbReference type="SAM" id="SignalP"/>
    </source>
</evidence>
<dbReference type="InterPro" id="IPR036737">
    <property type="entry name" value="OmpA-like_sf"/>
</dbReference>
<dbReference type="EMBL" id="SDWW01000007">
    <property type="protein sequence ID" value="RYV52212.1"/>
    <property type="molecule type" value="Genomic_DNA"/>
</dbReference>
<feature type="signal peptide" evidence="2">
    <location>
        <begin position="1"/>
        <end position="29"/>
    </location>
</feature>
<dbReference type="PROSITE" id="PS51257">
    <property type="entry name" value="PROKAR_LIPOPROTEIN"/>
    <property type="match status" value="1"/>
</dbReference>
<dbReference type="OrthoDB" id="5166631at2"/>
<dbReference type="GO" id="GO:0016020">
    <property type="term" value="C:membrane"/>
    <property type="evidence" value="ECO:0007669"/>
    <property type="project" value="UniProtKB-UniRule"/>
</dbReference>
<feature type="chain" id="PRO_5020715781" evidence="2">
    <location>
        <begin position="30"/>
        <end position="194"/>
    </location>
</feature>
<dbReference type="RefSeq" id="WP_130101452.1">
    <property type="nucleotide sequence ID" value="NZ_SDWW01000007.1"/>
</dbReference>
<dbReference type="SUPFAM" id="SSF103088">
    <property type="entry name" value="OmpA-like"/>
    <property type="match status" value="1"/>
</dbReference>
<dbReference type="AlphaFoldDB" id="A0A4Q5N1Z2"/>
<evidence type="ECO:0000313" key="4">
    <source>
        <dbReference type="EMBL" id="RYV52212.1"/>
    </source>
</evidence>
<evidence type="ECO:0000256" key="1">
    <source>
        <dbReference type="PROSITE-ProRule" id="PRU00473"/>
    </source>
</evidence>
<evidence type="ECO:0000259" key="3">
    <source>
        <dbReference type="PROSITE" id="PS51123"/>
    </source>
</evidence>
<dbReference type="InterPro" id="IPR006665">
    <property type="entry name" value="OmpA-like"/>
</dbReference>
<gene>
    <name evidence="4" type="ORF">EUA98_04380</name>
</gene>
<proteinExistence type="predicted"/>
<dbReference type="PANTHER" id="PTHR30329">
    <property type="entry name" value="STATOR ELEMENT OF FLAGELLAR MOTOR COMPLEX"/>
    <property type="match status" value="1"/>
</dbReference>
<evidence type="ECO:0000313" key="5">
    <source>
        <dbReference type="Proteomes" id="UP000293764"/>
    </source>
</evidence>
<dbReference type="CDD" id="cd07185">
    <property type="entry name" value="OmpA_C-like"/>
    <property type="match status" value="1"/>
</dbReference>
<keyword evidence="2" id="KW-0732">Signal</keyword>
<dbReference type="Gene3D" id="3.30.1330.60">
    <property type="entry name" value="OmpA-like domain"/>
    <property type="match status" value="1"/>
</dbReference>
<comment type="caution">
    <text evidence="4">The sequence shown here is derived from an EMBL/GenBank/DDBJ whole genome shotgun (WGS) entry which is preliminary data.</text>
</comment>
<name>A0A4Q5N1Z2_9MICO</name>